<dbReference type="Gramene" id="BGIOSGA000134-TA">
    <property type="protein sequence ID" value="BGIOSGA000134-PA"/>
    <property type="gene ID" value="BGIOSGA000134"/>
</dbReference>
<dbReference type="EMBL" id="CM000126">
    <property type="protein sequence ID" value="EEC72136.1"/>
    <property type="molecule type" value="Genomic_DNA"/>
</dbReference>
<evidence type="ECO:0000313" key="2">
    <source>
        <dbReference type="Proteomes" id="UP000007015"/>
    </source>
</evidence>
<name>B8A937_ORYSI</name>
<accession>B8A937</accession>
<gene>
    <name evidence="1" type="ORF">OsI_05152</name>
</gene>
<keyword evidence="2" id="KW-1185">Reference proteome</keyword>
<organism evidence="1 2">
    <name type="scientific">Oryza sativa subsp. indica</name>
    <name type="common">Rice</name>
    <dbReference type="NCBI Taxonomy" id="39946"/>
    <lineage>
        <taxon>Eukaryota</taxon>
        <taxon>Viridiplantae</taxon>
        <taxon>Streptophyta</taxon>
        <taxon>Embryophyta</taxon>
        <taxon>Tracheophyta</taxon>
        <taxon>Spermatophyta</taxon>
        <taxon>Magnoliopsida</taxon>
        <taxon>Liliopsida</taxon>
        <taxon>Poales</taxon>
        <taxon>Poaceae</taxon>
        <taxon>BOP clade</taxon>
        <taxon>Oryzoideae</taxon>
        <taxon>Oryzeae</taxon>
        <taxon>Oryzinae</taxon>
        <taxon>Oryza</taxon>
        <taxon>Oryza sativa</taxon>
    </lineage>
</organism>
<dbReference type="AlphaFoldDB" id="B8A937"/>
<proteinExistence type="predicted"/>
<dbReference type="HOGENOM" id="CLU_3225472_0_0_1"/>
<reference evidence="1 2" key="1">
    <citation type="journal article" date="2005" name="PLoS Biol.">
        <title>The genomes of Oryza sativa: a history of duplications.</title>
        <authorList>
            <person name="Yu J."/>
            <person name="Wang J."/>
            <person name="Lin W."/>
            <person name="Li S."/>
            <person name="Li H."/>
            <person name="Zhou J."/>
            <person name="Ni P."/>
            <person name="Dong W."/>
            <person name="Hu S."/>
            <person name="Zeng C."/>
            <person name="Zhang J."/>
            <person name="Zhang Y."/>
            <person name="Li R."/>
            <person name="Xu Z."/>
            <person name="Li S."/>
            <person name="Li X."/>
            <person name="Zheng H."/>
            <person name="Cong L."/>
            <person name="Lin L."/>
            <person name="Yin J."/>
            <person name="Geng J."/>
            <person name="Li G."/>
            <person name="Shi J."/>
            <person name="Liu J."/>
            <person name="Lv H."/>
            <person name="Li J."/>
            <person name="Wang J."/>
            <person name="Deng Y."/>
            <person name="Ran L."/>
            <person name="Shi X."/>
            <person name="Wang X."/>
            <person name="Wu Q."/>
            <person name="Li C."/>
            <person name="Ren X."/>
            <person name="Wang J."/>
            <person name="Wang X."/>
            <person name="Li D."/>
            <person name="Liu D."/>
            <person name="Zhang X."/>
            <person name="Ji Z."/>
            <person name="Zhao W."/>
            <person name="Sun Y."/>
            <person name="Zhang Z."/>
            <person name="Bao J."/>
            <person name="Han Y."/>
            <person name="Dong L."/>
            <person name="Ji J."/>
            <person name="Chen P."/>
            <person name="Wu S."/>
            <person name="Liu J."/>
            <person name="Xiao Y."/>
            <person name="Bu D."/>
            <person name="Tan J."/>
            <person name="Yang L."/>
            <person name="Ye C."/>
            <person name="Zhang J."/>
            <person name="Xu J."/>
            <person name="Zhou Y."/>
            <person name="Yu Y."/>
            <person name="Zhang B."/>
            <person name="Zhuang S."/>
            <person name="Wei H."/>
            <person name="Liu B."/>
            <person name="Lei M."/>
            <person name="Yu H."/>
            <person name="Li Y."/>
            <person name="Xu H."/>
            <person name="Wei S."/>
            <person name="He X."/>
            <person name="Fang L."/>
            <person name="Zhang Z."/>
            <person name="Zhang Y."/>
            <person name="Huang X."/>
            <person name="Su Z."/>
            <person name="Tong W."/>
            <person name="Li J."/>
            <person name="Tong Z."/>
            <person name="Li S."/>
            <person name="Ye J."/>
            <person name="Wang L."/>
            <person name="Fang L."/>
            <person name="Lei T."/>
            <person name="Chen C."/>
            <person name="Chen H."/>
            <person name="Xu Z."/>
            <person name="Li H."/>
            <person name="Huang H."/>
            <person name="Zhang F."/>
            <person name="Xu H."/>
            <person name="Li N."/>
            <person name="Zhao C."/>
            <person name="Li S."/>
            <person name="Dong L."/>
            <person name="Huang Y."/>
            <person name="Li L."/>
            <person name="Xi Y."/>
            <person name="Qi Q."/>
            <person name="Li W."/>
            <person name="Zhang B."/>
            <person name="Hu W."/>
            <person name="Zhang Y."/>
            <person name="Tian X."/>
            <person name="Jiao Y."/>
            <person name="Liang X."/>
            <person name="Jin J."/>
            <person name="Gao L."/>
            <person name="Zheng W."/>
            <person name="Hao B."/>
            <person name="Liu S."/>
            <person name="Wang W."/>
            <person name="Yuan L."/>
            <person name="Cao M."/>
            <person name="McDermott J."/>
            <person name="Samudrala R."/>
            <person name="Wang J."/>
            <person name="Wong G.K."/>
            <person name="Yang H."/>
        </authorList>
    </citation>
    <scope>NUCLEOTIDE SEQUENCE [LARGE SCALE GENOMIC DNA]</scope>
    <source>
        <strain evidence="2">cv. 93-11</strain>
    </source>
</reference>
<protein>
    <submittedName>
        <fullName evidence="1">Uncharacterized protein</fullName>
    </submittedName>
</protein>
<evidence type="ECO:0000313" key="1">
    <source>
        <dbReference type="EMBL" id="EEC72136.1"/>
    </source>
</evidence>
<dbReference type="Proteomes" id="UP000007015">
    <property type="component" value="Chromosome 1"/>
</dbReference>
<sequence length="44" mass="4915">MALLLAVFASILAGEVKVRTYQLVSNSLAQKPWTRIPLKDDSRN</sequence>